<feature type="compositionally biased region" description="Basic and acidic residues" evidence="1">
    <location>
        <begin position="1"/>
        <end position="12"/>
    </location>
</feature>
<reference evidence="2" key="1">
    <citation type="submission" date="2023-10" db="EMBL/GenBank/DDBJ databases">
        <title>Genome assemblies of two species of porcelain crab, Petrolisthes cinctipes and Petrolisthes manimaculis (Anomura: Porcellanidae).</title>
        <authorList>
            <person name="Angst P."/>
        </authorList>
    </citation>
    <scope>NUCLEOTIDE SEQUENCE</scope>
    <source>
        <strain evidence="2">PB745_01</strain>
        <tissue evidence="2">Gill</tissue>
    </source>
</reference>
<protein>
    <submittedName>
        <fullName evidence="2">Uncharacterized protein</fullName>
    </submittedName>
</protein>
<name>A0AAE1GCE2_PETCI</name>
<accession>A0AAE1GCE2</accession>
<dbReference type="Proteomes" id="UP001286313">
    <property type="component" value="Unassembled WGS sequence"/>
</dbReference>
<proteinExistence type="predicted"/>
<evidence type="ECO:0000256" key="1">
    <source>
        <dbReference type="SAM" id="MobiDB-lite"/>
    </source>
</evidence>
<evidence type="ECO:0000313" key="2">
    <source>
        <dbReference type="EMBL" id="KAK3890503.1"/>
    </source>
</evidence>
<dbReference type="EMBL" id="JAWQEG010000415">
    <property type="protein sequence ID" value="KAK3890503.1"/>
    <property type="molecule type" value="Genomic_DNA"/>
</dbReference>
<keyword evidence="3" id="KW-1185">Reference proteome</keyword>
<feature type="region of interest" description="Disordered" evidence="1">
    <location>
        <begin position="1"/>
        <end position="36"/>
    </location>
</feature>
<evidence type="ECO:0000313" key="3">
    <source>
        <dbReference type="Proteomes" id="UP001286313"/>
    </source>
</evidence>
<gene>
    <name evidence="2" type="ORF">Pcinc_005583</name>
</gene>
<sequence length="113" mass="12680">MLGLPEQEHNDFIDDQSNHGSDVPDPSKTRSGRLFKPNVNPVNYINNSIPVMGFEEVVLVGDSRLRRFPECSGLRVLTMQRWTNADSDDTVCESDTWITEAAPQTLCTVRGDK</sequence>
<organism evidence="2 3">
    <name type="scientific">Petrolisthes cinctipes</name>
    <name type="common">Flat porcelain crab</name>
    <dbReference type="NCBI Taxonomy" id="88211"/>
    <lineage>
        <taxon>Eukaryota</taxon>
        <taxon>Metazoa</taxon>
        <taxon>Ecdysozoa</taxon>
        <taxon>Arthropoda</taxon>
        <taxon>Crustacea</taxon>
        <taxon>Multicrustacea</taxon>
        <taxon>Malacostraca</taxon>
        <taxon>Eumalacostraca</taxon>
        <taxon>Eucarida</taxon>
        <taxon>Decapoda</taxon>
        <taxon>Pleocyemata</taxon>
        <taxon>Anomura</taxon>
        <taxon>Galatheoidea</taxon>
        <taxon>Porcellanidae</taxon>
        <taxon>Petrolisthes</taxon>
    </lineage>
</organism>
<comment type="caution">
    <text evidence="2">The sequence shown here is derived from an EMBL/GenBank/DDBJ whole genome shotgun (WGS) entry which is preliminary data.</text>
</comment>
<dbReference type="AlphaFoldDB" id="A0AAE1GCE2"/>